<gene>
    <name evidence="3" type="ORF">EVG20_g2224</name>
</gene>
<organism evidence="3 4">
    <name type="scientific">Dentipellis fragilis</name>
    <dbReference type="NCBI Taxonomy" id="205917"/>
    <lineage>
        <taxon>Eukaryota</taxon>
        <taxon>Fungi</taxon>
        <taxon>Dikarya</taxon>
        <taxon>Basidiomycota</taxon>
        <taxon>Agaricomycotina</taxon>
        <taxon>Agaricomycetes</taxon>
        <taxon>Russulales</taxon>
        <taxon>Hericiaceae</taxon>
        <taxon>Dentipellis</taxon>
    </lineage>
</organism>
<feature type="domain" description="DUF6535" evidence="2">
    <location>
        <begin position="52"/>
        <end position="237"/>
    </location>
</feature>
<sequence>MDRTPPPENTSKSVPLGDIEMGELVHDQDDVLDPAEELRRDAEYSEQTGQLWSNYVKLAEKRDKAVTTAWKDDMNGIIIFAGLYSAALTAFLVQSYQNLQENSADTSAALLKQAVFLLGQLSQQLSPNGSQVNISLPEPIPPFTVTSSSRRVNTLWFLSLILSLSAVLGATIVQQWAGYRMQVFHKLDNPIECSRIRQFLYEGTAAWKLNIFIETIPGLIHMALFLFFIGLADFLFSLDKAVASITSTLMLITTILYFASTGLPLLSPQSPYQTPLSNILWWLSRKARGGDKPGKSQLSTNMFDGRTQMAMAVSSGRSQRDARALRWFIRSPMDSTEFGLFISSIPATVDSVRGQWIWNNVAQMRTMSEGIPTSKIPRGLVVHPLDDLAGRLGRFLQSCIDQSVQDETTRRQRAHAGINAVLSLMFVGGFTWDTLTAGQWGFFLRSSTMTRTLIYLATVDTADSDLDGTSTARRVCMSIITASKILTHEDVRKQAKHALSCFDTPIRPDASAPLREHFLADIEAFWATGDLLKSKLIGHALSLKESQSPEATKRLNEEWEKDIAAVPIPETYSTDATGDQGIFWLVEIFVTLTQGLIRHIPGAIINISDLSVRRMKREHLISTHVISPDMLVCTLKLWVLLLQTGDTSSNELPPKALHPAMLFDADQGPRAWVPTQYALLQDLRDGGMIYGILLLVSAVQNIQPTTREAQALYINTFDAITSDWMKYRKCESAHICLVGLLLKYKGSSPFETHIPHFLFGSVVNLVGNVLSGTHCPHRDEAREFLIREVEAHKIFGKQMVTEECLRKLS</sequence>
<evidence type="ECO:0000313" key="4">
    <source>
        <dbReference type="Proteomes" id="UP000298327"/>
    </source>
</evidence>
<dbReference type="STRING" id="205917.A0A4Y9ZAD6"/>
<feature type="transmembrane region" description="Helical" evidence="1">
    <location>
        <begin position="74"/>
        <end position="93"/>
    </location>
</feature>
<keyword evidence="4" id="KW-1185">Reference proteome</keyword>
<dbReference type="InterPro" id="IPR045338">
    <property type="entry name" value="DUF6535"/>
</dbReference>
<keyword evidence="1" id="KW-0812">Transmembrane</keyword>
<reference evidence="3 4" key="1">
    <citation type="submission" date="2019-02" db="EMBL/GenBank/DDBJ databases">
        <title>Genome sequencing of the rare red list fungi Dentipellis fragilis.</title>
        <authorList>
            <person name="Buettner E."/>
            <person name="Kellner H."/>
        </authorList>
    </citation>
    <scope>NUCLEOTIDE SEQUENCE [LARGE SCALE GENOMIC DNA]</scope>
    <source>
        <strain evidence="3 4">DSM 105465</strain>
    </source>
</reference>
<keyword evidence="1" id="KW-0472">Membrane</keyword>
<protein>
    <recommendedName>
        <fullName evidence="2">DUF6535 domain-containing protein</fullName>
    </recommendedName>
</protein>
<dbReference type="Proteomes" id="UP000298327">
    <property type="component" value="Unassembled WGS sequence"/>
</dbReference>
<proteinExistence type="predicted"/>
<dbReference type="OrthoDB" id="3219854at2759"/>
<feature type="transmembrane region" description="Helical" evidence="1">
    <location>
        <begin position="248"/>
        <end position="266"/>
    </location>
</feature>
<feature type="transmembrane region" description="Helical" evidence="1">
    <location>
        <begin position="216"/>
        <end position="236"/>
    </location>
</feature>
<keyword evidence="1" id="KW-1133">Transmembrane helix</keyword>
<evidence type="ECO:0000256" key="1">
    <source>
        <dbReference type="SAM" id="Phobius"/>
    </source>
</evidence>
<feature type="transmembrane region" description="Helical" evidence="1">
    <location>
        <begin position="155"/>
        <end position="177"/>
    </location>
</feature>
<dbReference type="AlphaFoldDB" id="A0A4Y9ZAD6"/>
<dbReference type="EMBL" id="SEOQ01000083">
    <property type="protein sequence ID" value="TFY70768.1"/>
    <property type="molecule type" value="Genomic_DNA"/>
</dbReference>
<evidence type="ECO:0000259" key="2">
    <source>
        <dbReference type="Pfam" id="PF20153"/>
    </source>
</evidence>
<dbReference type="Pfam" id="PF20153">
    <property type="entry name" value="DUF6535"/>
    <property type="match status" value="1"/>
</dbReference>
<evidence type="ECO:0000313" key="3">
    <source>
        <dbReference type="EMBL" id="TFY70768.1"/>
    </source>
</evidence>
<accession>A0A4Y9ZAD6</accession>
<name>A0A4Y9ZAD6_9AGAM</name>
<comment type="caution">
    <text evidence="3">The sequence shown here is derived from an EMBL/GenBank/DDBJ whole genome shotgun (WGS) entry which is preliminary data.</text>
</comment>